<evidence type="ECO:0000259" key="4">
    <source>
        <dbReference type="PROSITE" id="PS50042"/>
    </source>
</evidence>
<dbReference type="InterPro" id="IPR003594">
    <property type="entry name" value="HATPase_dom"/>
</dbReference>
<dbReference type="InterPro" id="IPR005467">
    <property type="entry name" value="His_kinase_dom"/>
</dbReference>
<dbReference type="AlphaFoldDB" id="A0A6P1W5D5"/>
<dbReference type="SMART" id="SM00387">
    <property type="entry name" value="HATPase_c"/>
    <property type="match status" value="1"/>
</dbReference>
<dbReference type="PANTHER" id="PTHR43065">
    <property type="entry name" value="SENSOR HISTIDINE KINASE"/>
    <property type="match status" value="1"/>
</dbReference>
<evidence type="ECO:0000256" key="2">
    <source>
        <dbReference type="ARBA" id="ARBA00012438"/>
    </source>
</evidence>
<dbReference type="InterPro" id="IPR036097">
    <property type="entry name" value="HisK_dim/P_sf"/>
</dbReference>
<dbReference type="Pfam" id="PF02518">
    <property type="entry name" value="HATPase_c"/>
    <property type="match status" value="1"/>
</dbReference>
<dbReference type="PANTHER" id="PTHR43065:SF48">
    <property type="entry name" value="HISTIDINE KINASE"/>
    <property type="match status" value="1"/>
</dbReference>
<dbReference type="RefSeq" id="WP_162389341.1">
    <property type="nucleotide sequence ID" value="NZ_CP045997.1"/>
</dbReference>
<dbReference type="SUPFAM" id="SSF55874">
    <property type="entry name" value="ATPase domain of HSP90 chaperone/DNA topoisomerase II/histidine kinase"/>
    <property type="match status" value="1"/>
</dbReference>
<dbReference type="GO" id="GO:0000155">
    <property type="term" value="F:phosphorelay sensor kinase activity"/>
    <property type="evidence" value="ECO:0007669"/>
    <property type="project" value="InterPro"/>
</dbReference>
<evidence type="ECO:0000313" key="7">
    <source>
        <dbReference type="Proteomes" id="UP000464577"/>
    </source>
</evidence>
<dbReference type="InterPro" id="IPR018490">
    <property type="entry name" value="cNMP-bd_dom_sf"/>
</dbReference>
<dbReference type="InterPro" id="IPR003661">
    <property type="entry name" value="HisK_dim/P_dom"/>
</dbReference>
<dbReference type="InterPro" id="IPR000595">
    <property type="entry name" value="cNMP-bd_dom"/>
</dbReference>
<dbReference type="Pfam" id="PF00027">
    <property type="entry name" value="cNMP_binding"/>
    <property type="match status" value="1"/>
</dbReference>
<dbReference type="Gene3D" id="3.30.565.10">
    <property type="entry name" value="Histidine kinase-like ATPase, C-terminal domain"/>
    <property type="match status" value="1"/>
</dbReference>
<dbReference type="SUPFAM" id="SSF47384">
    <property type="entry name" value="Homodimeric domain of signal transducing histidine kinase"/>
    <property type="match status" value="1"/>
</dbReference>
<dbReference type="CDD" id="cd00082">
    <property type="entry name" value="HisKA"/>
    <property type="match status" value="1"/>
</dbReference>
<feature type="domain" description="Cyclic nucleotide-binding" evidence="4">
    <location>
        <begin position="12"/>
        <end position="131"/>
    </location>
</feature>
<feature type="domain" description="Histidine kinase" evidence="5">
    <location>
        <begin position="241"/>
        <end position="464"/>
    </location>
</feature>
<dbReference type="Gene3D" id="2.60.120.10">
    <property type="entry name" value="Jelly Rolls"/>
    <property type="match status" value="1"/>
</dbReference>
<keyword evidence="7" id="KW-1185">Reference proteome</keyword>
<dbReference type="PROSITE" id="PS50109">
    <property type="entry name" value="HIS_KIN"/>
    <property type="match status" value="1"/>
</dbReference>
<evidence type="ECO:0000313" key="6">
    <source>
        <dbReference type="EMBL" id="QHV98936.1"/>
    </source>
</evidence>
<dbReference type="EMBL" id="CP045997">
    <property type="protein sequence ID" value="QHV98936.1"/>
    <property type="molecule type" value="Genomic_DNA"/>
</dbReference>
<comment type="catalytic activity">
    <reaction evidence="1">
        <text>ATP + protein L-histidine = ADP + protein N-phospho-L-histidine.</text>
        <dbReference type="EC" id="2.7.13.3"/>
    </reaction>
</comment>
<keyword evidence="3" id="KW-0597">Phosphoprotein</keyword>
<reference evidence="6 7" key="1">
    <citation type="submission" date="2019-11" db="EMBL/GenBank/DDBJ databases">
        <title>Spirosoma endbachense sp. nov., isolated from a natural salt meadow.</title>
        <authorList>
            <person name="Rojas J."/>
            <person name="Ambika Manirajan B."/>
            <person name="Ratering S."/>
            <person name="Suarez C."/>
            <person name="Geissler-Plaum R."/>
            <person name="Schnell S."/>
        </authorList>
    </citation>
    <scope>NUCLEOTIDE SEQUENCE [LARGE SCALE GENOMIC DNA]</scope>
    <source>
        <strain evidence="6 7">I-24</strain>
    </source>
</reference>
<dbReference type="Gene3D" id="1.10.287.130">
    <property type="match status" value="1"/>
</dbReference>
<dbReference type="InterPro" id="IPR004358">
    <property type="entry name" value="Sig_transdc_His_kin-like_C"/>
</dbReference>
<evidence type="ECO:0000259" key="5">
    <source>
        <dbReference type="PROSITE" id="PS50109"/>
    </source>
</evidence>
<dbReference type="PROSITE" id="PS50042">
    <property type="entry name" value="CNMP_BINDING_3"/>
    <property type="match status" value="1"/>
</dbReference>
<protein>
    <recommendedName>
        <fullName evidence="2">histidine kinase</fullName>
        <ecNumber evidence="2">2.7.13.3</ecNumber>
    </recommendedName>
</protein>
<dbReference type="CDD" id="cd00038">
    <property type="entry name" value="CAP_ED"/>
    <property type="match status" value="1"/>
</dbReference>
<dbReference type="SMART" id="SM00100">
    <property type="entry name" value="cNMP"/>
    <property type="match status" value="1"/>
</dbReference>
<accession>A0A6P1W5D5</accession>
<evidence type="ECO:0000256" key="1">
    <source>
        <dbReference type="ARBA" id="ARBA00000085"/>
    </source>
</evidence>
<name>A0A6P1W5D5_9BACT</name>
<dbReference type="EC" id="2.7.13.3" evidence="2"/>
<dbReference type="PRINTS" id="PR00344">
    <property type="entry name" value="BCTRLSENSOR"/>
</dbReference>
<dbReference type="InterPro" id="IPR036890">
    <property type="entry name" value="HATPase_C_sf"/>
</dbReference>
<dbReference type="Proteomes" id="UP000464577">
    <property type="component" value="Chromosome"/>
</dbReference>
<proteinExistence type="predicted"/>
<dbReference type="InterPro" id="IPR014710">
    <property type="entry name" value="RmlC-like_jellyroll"/>
</dbReference>
<dbReference type="SUPFAM" id="SSF51206">
    <property type="entry name" value="cAMP-binding domain-like"/>
    <property type="match status" value="1"/>
</dbReference>
<sequence>MTLLENLKKFPEFTTVPDEQLQWLIDRAEEVMYEQETILYKPGEPADHLMLLLEGRVRIDNGSSGVGDELYMYDPHSILGVLPFSRMKSFPSRFVTHTAVRMLRLHRDHLLGMIQTCYELTASLVQQMTSRVRYFTKQAQQNDKLASLGRLSAGLAHELNNPVAAVVRSVDTLSTHLRATPEAFKTVMSLNLTDDQVDCVKTVFFKKMDQKSAGETRQLSLLERTSLEDELTDWLDDHGIDDSMDLAGPLVEFSFTVDDLDWLLDKVDDTNLAGVTNWIVNNLVTEKLVSDISEASKRISTLIGSIKNYTHMDRGGGKEQVMLADGIRSTITLLNHKIKSKHIELNLSIPDNLPAVCGWPGELNQVWTNLIDNAIDALPDGGKIDIVSLPDREFVLTRIIDNGTGIPDDIRDKIFDPFFTTKEIGKGTGLGLDIVNGIVEHHNGSIKVHSEPGHTEFSVCLPTQ</sequence>
<gene>
    <name evidence="6" type="ORF">GJR95_29750</name>
</gene>
<organism evidence="6 7">
    <name type="scientific">Spirosoma endbachense</name>
    <dbReference type="NCBI Taxonomy" id="2666025"/>
    <lineage>
        <taxon>Bacteria</taxon>
        <taxon>Pseudomonadati</taxon>
        <taxon>Bacteroidota</taxon>
        <taxon>Cytophagia</taxon>
        <taxon>Cytophagales</taxon>
        <taxon>Cytophagaceae</taxon>
        <taxon>Spirosoma</taxon>
    </lineage>
</organism>
<dbReference type="KEGG" id="senf:GJR95_29750"/>
<evidence type="ECO:0000256" key="3">
    <source>
        <dbReference type="ARBA" id="ARBA00022553"/>
    </source>
</evidence>